<dbReference type="Proteomes" id="UP000600774">
    <property type="component" value="Unassembled WGS sequence"/>
</dbReference>
<evidence type="ECO:0000313" key="1">
    <source>
        <dbReference type="EMBL" id="HIH93768.1"/>
    </source>
</evidence>
<dbReference type="EMBL" id="DUJU01000078">
    <property type="protein sequence ID" value="HIH93768.1"/>
    <property type="molecule type" value="Genomic_DNA"/>
</dbReference>
<evidence type="ECO:0000313" key="2">
    <source>
        <dbReference type="Proteomes" id="UP000600774"/>
    </source>
</evidence>
<dbReference type="GeneID" id="24782723"/>
<gene>
    <name evidence="1" type="ORF">HA338_06905</name>
</gene>
<protein>
    <submittedName>
        <fullName evidence="1">Uncharacterized protein</fullName>
    </submittedName>
</protein>
<sequence>MENDFSDLRKHFFAEQILFCRSASLGPGGNLTIGIYPAGRLTVDAVNGGKGMGKPGCGRKKESGTA</sequence>
<dbReference type="RefSeq" id="WP_048065080.1">
    <property type="nucleotide sequence ID" value="NZ_DUJU01000078.1"/>
</dbReference>
<comment type="caution">
    <text evidence="1">The sequence shown here is derived from an EMBL/GenBank/DDBJ whole genome shotgun (WGS) entry which is preliminary data.</text>
</comment>
<name>A0A832W869_9EURY</name>
<reference evidence="1" key="1">
    <citation type="journal article" date="2020" name="bioRxiv">
        <title>A rank-normalized archaeal taxonomy based on genome phylogeny resolves widespread incomplete and uneven classifications.</title>
        <authorList>
            <person name="Rinke C."/>
            <person name="Chuvochina M."/>
            <person name="Mussig A.J."/>
            <person name="Chaumeil P.-A."/>
            <person name="Waite D.W."/>
            <person name="Whitman W.B."/>
            <person name="Parks D.H."/>
            <person name="Hugenholtz P."/>
        </authorList>
    </citation>
    <scope>NUCLEOTIDE SEQUENCE</scope>
    <source>
        <strain evidence="1">UBA8876</strain>
    </source>
</reference>
<dbReference type="AlphaFoldDB" id="A0A832W869"/>
<proteinExistence type="predicted"/>
<accession>A0A832W869</accession>
<organism evidence="1 2">
    <name type="scientific">Methanosarcina acetivorans</name>
    <dbReference type="NCBI Taxonomy" id="2214"/>
    <lineage>
        <taxon>Archaea</taxon>
        <taxon>Methanobacteriati</taxon>
        <taxon>Methanobacteriota</taxon>
        <taxon>Stenosarchaea group</taxon>
        <taxon>Methanomicrobia</taxon>
        <taxon>Methanosarcinales</taxon>
        <taxon>Methanosarcinaceae</taxon>
        <taxon>Methanosarcina</taxon>
    </lineage>
</organism>